<comment type="caution">
    <text evidence="2">The sequence shown here is derived from an EMBL/GenBank/DDBJ whole genome shotgun (WGS) entry which is preliminary data.</text>
</comment>
<keyword evidence="3" id="KW-1185">Reference proteome</keyword>
<organism evidence="2 3">
    <name type="scientific">Xylanibacillus composti</name>
    <dbReference type="NCBI Taxonomy" id="1572762"/>
    <lineage>
        <taxon>Bacteria</taxon>
        <taxon>Bacillati</taxon>
        <taxon>Bacillota</taxon>
        <taxon>Bacilli</taxon>
        <taxon>Bacillales</taxon>
        <taxon>Paenibacillaceae</taxon>
        <taxon>Xylanibacillus</taxon>
    </lineage>
</organism>
<feature type="transmembrane region" description="Helical" evidence="1">
    <location>
        <begin position="6"/>
        <end position="28"/>
    </location>
</feature>
<feature type="transmembrane region" description="Helical" evidence="1">
    <location>
        <begin position="87"/>
        <end position="109"/>
    </location>
</feature>
<keyword evidence="1" id="KW-1133">Transmembrane helix</keyword>
<feature type="transmembrane region" description="Helical" evidence="1">
    <location>
        <begin position="168"/>
        <end position="189"/>
    </location>
</feature>
<name>A0A8J4H7J9_9BACL</name>
<keyword evidence="1" id="KW-0812">Transmembrane</keyword>
<proteinExistence type="predicted"/>
<feature type="transmembrane region" description="Helical" evidence="1">
    <location>
        <begin position="63"/>
        <end position="80"/>
    </location>
</feature>
<gene>
    <name evidence="2" type="ORF">XYCOK13_42800</name>
</gene>
<dbReference type="AlphaFoldDB" id="A0A8J4H7J9"/>
<dbReference type="RefSeq" id="WP_213414248.1">
    <property type="nucleotide sequence ID" value="NZ_BOVK01000093.1"/>
</dbReference>
<protein>
    <submittedName>
        <fullName evidence="2">Uncharacterized protein</fullName>
    </submittedName>
</protein>
<evidence type="ECO:0000313" key="3">
    <source>
        <dbReference type="Proteomes" id="UP000677918"/>
    </source>
</evidence>
<reference evidence="2" key="1">
    <citation type="submission" date="2021-04" db="EMBL/GenBank/DDBJ databases">
        <title>Draft genome sequence of Xylanibacillus composti strain K13.</title>
        <authorList>
            <person name="Uke A."/>
            <person name="Chhe C."/>
            <person name="Baramee S."/>
            <person name="Kosugi A."/>
        </authorList>
    </citation>
    <scope>NUCLEOTIDE SEQUENCE</scope>
    <source>
        <strain evidence="2">K13</strain>
    </source>
</reference>
<keyword evidence="1" id="KW-0472">Membrane</keyword>
<evidence type="ECO:0000256" key="1">
    <source>
        <dbReference type="SAM" id="Phobius"/>
    </source>
</evidence>
<accession>A0A8J4H7J9</accession>
<sequence length="236" mass="27578">MQEWLRILLFHLLTAVEGSAVFLLMIKLFRFSIREWWKEILFAVLFTSYVNYHLWHIEFLTGYVYIIQVGMLYLFNWLVLRCNWLHAVIVLCTGFAAYTLIQVVVLYIFNFMGVFSTEKLDGTQPYTTYVHQLTSAVIGWVVISLLTMRRIGFTFVTGKKRGLTDRRLWSYIAIFTVGMIIPAVVYFVYLKVGGLSYAMGFLIAQLCSLSLFIAFAFRSEKQKYLSQRHAYLKGEK</sequence>
<feature type="transmembrane region" description="Helical" evidence="1">
    <location>
        <begin position="129"/>
        <end position="147"/>
    </location>
</feature>
<dbReference type="Proteomes" id="UP000677918">
    <property type="component" value="Unassembled WGS sequence"/>
</dbReference>
<evidence type="ECO:0000313" key="2">
    <source>
        <dbReference type="EMBL" id="GIQ71456.1"/>
    </source>
</evidence>
<dbReference type="EMBL" id="BOVK01000093">
    <property type="protein sequence ID" value="GIQ71456.1"/>
    <property type="molecule type" value="Genomic_DNA"/>
</dbReference>
<feature type="transmembrane region" description="Helical" evidence="1">
    <location>
        <begin position="195"/>
        <end position="217"/>
    </location>
</feature>